<dbReference type="GeneID" id="54422006"/>
<reference evidence="8" key="3">
    <citation type="submission" date="2025-04" db="UniProtKB">
        <authorList>
            <consortium name="RefSeq"/>
        </authorList>
    </citation>
    <scope>IDENTIFICATION</scope>
    <source>
        <strain evidence="8">CBS 781.70</strain>
    </source>
</reference>
<name>A0A6G1FWU6_9PEZI</name>
<sequence>MPPLIASPAMLGPVLGLNMWTFVMEGWLYAKRLPALQKYGVTPVDGITKEEIYAKTPREVHYPAENYSHLFEQPVQFYAIAITMSLLRVESRTDLGLAWGYVGLRVIHSLIQSTKNKIMPRFLTFLASSFVLLAMAVRTGKKLL</sequence>
<organism evidence="6">
    <name type="scientific">Eremomyces bilateralis CBS 781.70</name>
    <dbReference type="NCBI Taxonomy" id="1392243"/>
    <lineage>
        <taxon>Eukaryota</taxon>
        <taxon>Fungi</taxon>
        <taxon>Dikarya</taxon>
        <taxon>Ascomycota</taxon>
        <taxon>Pezizomycotina</taxon>
        <taxon>Dothideomycetes</taxon>
        <taxon>Dothideomycetes incertae sedis</taxon>
        <taxon>Eremomycetales</taxon>
        <taxon>Eremomycetaceae</taxon>
        <taxon>Eremomyces</taxon>
    </lineage>
</organism>
<evidence type="ECO:0000313" key="8">
    <source>
        <dbReference type="RefSeq" id="XP_033531792.1"/>
    </source>
</evidence>
<evidence type="ECO:0000256" key="4">
    <source>
        <dbReference type="ARBA" id="ARBA00023136"/>
    </source>
</evidence>
<reference evidence="6 8" key="1">
    <citation type="submission" date="2020-01" db="EMBL/GenBank/DDBJ databases">
        <authorList>
            <consortium name="DOE Joint Genome Institute"/>
            <person name="Haridas S."/>
            <person name="Albert R."/>
            <person name="Binder M."/>
            <person name="Bloem J."/>
            <person name="Labutti K."/>
            <person name="Salamov A."/>
            <person name="Andreopoulos B."/>
            <person name="Baker S.E."/>
            <person name="Barry K."/>
            <person name="Bills G."/>
            <person name="Bluhm B.H."/>
            <person name="Cannon C."/>
            <person name="Castanera R."/>
            <person name="Culley D.E."/>
            <person name="Daum C."/>
            <person name="Ezra D."/>
            <person name="Gonzalez J.B."/>
            <person name="Henrissat B."/>
            <person name="Kuo A."/>
            <person name="Liang C."/>
            <person name="Lipzen A."/>
            <person name="Lutzoni F."/>
            <person name="Magnuson J."/>
            <person name="Mondo S."/>
            <person name="Nolan M."/>
            <person name="Ohm R."/>
            <person name="Pangilinan J."/>
            <person name="Park H.-J."/>
            <person name="Ramirez L."/>
            <person name="Alfaro M."/>
            <person name="Sun H."/>
            <person name="Tritt A."/>
            <person name="Yoshinaga Y."/>
            <person name="Zwiers L.-H."/>
            <person name="Turgeon B.G."/>
            <person name="Goodwin S.B."/>
            <person name="Spatafora J.W."/>
            <person name="Crous P.W."/>
            <person name="Grigoriev I.V."/>
        </authorList>
    </citation>
    <scope>NUCLEOTIDE SEQUENCE</scope>
    <source>
        <strain evidence="6 8">CBS 781.70</strain>
    </source>
</reference>
<keyword evidence="3 5" id="KW-1133">Transmembrane helix</keyword>
<dbReference type="InterPro" id="IPR023352">
    <property type="entry name" value="MAPEG-like_dom_sf"/>
</dbReference>
<gene>
    <name evidence="6 8" type="ORF">P152DRAFT_475736</name>
</gene>
<evidence type="ECO:0008006" key="9">
    <source>
        <dbReference type="Google" id="ProtNLM"/>
    </source>
</evidence>
<evidence type="ECO:0000256" key="3">
    <source>
        <dbReference type="ARBA" id="ARBA00022989"/>
    </source>
</evidence>
<proteinExistence type="predicted"/>
<dbReference type="Proteomes" id="UP000504638">
    <property type="component" value="Unplaced"/>
</dbReference>
<feature type="transmembrane region" description="Helical" evidence="5">
    <location>
        <begin position="6"/>
        <end position="30"/>
    </location>
</feature>
<keyword evidence="4 5" id="KW-0472">Membrane</keyword>
<protein>
    <recommendedName>
        <fullName evidence="9">Membrane-associated proteins in eicosanoid and glutathione metabolism</fullName>
    </recommendedName>
</protein>
<dbReference type="RefSeq" id="XP_033531792.1">
    <property type="nucleotide sequence ID" value="XM_033681436.1"/>
</dbReference>
<evidence type="ECO:0000256" key="1">
    <source>
        <dbReference type="ARBA" id="ARBA00004370"/>
    </source>
</evidence>
<reference evidence="8" key="2">
    <citation type="submission" date="2020-04" db="EMBL/GenBank/DDBJ databases">
        <authorList>
            <consortium name="NCBI Genome Project"/>
        </authorList>
    </citation>
    <scope>NUCLEOTIDE SEQUENCE</scope>
    <source>
        <strain evidence="8">CBS 781.70</strain>
    </source>
</reference>
<evidence type="ECO:0000256" key="5">
    <source>
        <dbReference type="SAM" id="Phobius"/>
    </source>
</evidence>
<feature type="transmembrane region" description="Helical" evidence="5">
    <location>
        <begin position="118"/>
        <end position="137"/>
    </location>
</feature>
<dbReference type="Gene3D" id="1.20.120.550">
    <property type="entry name" value="Membrane associated eicosanoid/glutathione metabolism-like domain"/>
    <property type="match status" value="1"/>
</dbReference>
<dbReference type="OrthoDB" id="4456959at2759"/>
<dbReference type="AlphaFoldDB" id="A0A6G1FWU6"/>
<dbReference type="SUPFAM" id="SSF161084">
    <property type="entry name" value="MAPEG domain-like"/>
    <property type="match status" value="1"/>
</dbReference>
<evidence type="ECO:0000313" key="7">
    <source>
        <dbReference type="Proteomes" id="UP000504638"/>
    </source>
</evidence>
<keyword evidence="2 5" id="KW-0812">Transmembrane</keyword>
<keyword evidence="7" id="KW-1185">Reference proteome</keyword>
<dbReference type="EMBL" id="ML975167">
    <property type="protein sequence ID" value="KAF1810161.1"/>
    <property type="molecule type" value="Genomic_DNA"/>
</dbReference>
<comment type="subcellular location">
    <subcellularLocation>
        <location evidence="1">Membrane</location>
    </subcellularLocation>
</comment>
<dbReference type="GO" id="GO:0016020">
    <property type="term" value="C:membrane"/>
    <property type="evidence" value="ECO:0007669"/>
    <property type="project" value="UniProtKB-SubCell"/>
</dbReference>
<dbReference type="InterPro" id="IPR001129">
    <property type="entry name" value="Membr-assoc_MAPEG"/>
</dbReference>
<dbReference type="Pfam" id="PF01124">
    <property type="entry name" value="MAPEG"/>
    <property type="match status" value="1"/>
</dbReference>
<evidence type="ECO:0000313" key="6">
    <source>
        <dbReference type="EMBL" id="KAF1810161.1"/>
    </source>
</evidence>
<accession>A0A6G1FWU6</accession>
<evidence type="ECO:0000256" key="2">
    <source>
        <dbReference type="ARBA" id="ARBA00022692"/>
    </source>
</evidence>